<reference evidence="5" key="2">
    <citation type="submission" date="2025-08" db="UniProtKB">
        <authorList>
            <consortium name="Ensembl"/>
        </authorList>
    </citation>
    <scope>IDENTIFICATION</scope>
    <source>
        <strain evidence="5">Hd-rR</strain>
    </source>
</reference>
<proteinExistence type="inferred from homology"/>
<evidence type="ECO:0000313" key="5">
    <source>
        <dbReference type="Ensembl" id="ENSORLP00000043586.1"/>
    </source>
</evidence>
<accession>A0A3B3II35</accession>
<dbReference type="GO" id="GO:0000981">
    <property type="term" value="F:DNA-binding transcription factor activity, RNA polymerase II-specific"/>
    <property type="evidence" value="ECO:0000318"/>
    <property type="project" value="GO_Central"/>
</dbReference>
<reference evidence="5" key="3">
    <citation type="submission" date="2025-09" db="UniProtKB">
        <authorList>
            <consortium name="Ensembl"/>
        </authorList>
    </citation>
    <scope>IDENTIFICATION</scope>
    <source>
        <strain evidence="5">Hd-rR</strain>
    </source>
</reference>
<dbReference type="Gene3D" id="1.20.5.4090">
    <property type="match status" value="1"/>
</dbReference>
<dbReference type="Proteomes" id="UP000001038">
    <property type="component" value="Chromosome 2"/>
</dbReference>
<evidence type="ECO:0000256" key="1">
    <source>
        <dbReference type="ARBA" id="ARBA00008275"/>
    </source>
</evidence>
<dbReference type="GO" id="GO:0000978">
    <property type="term" value="F:RNA polymerase II cis-regulatory region sequence-specific DNA binding"/>
    <property type="evidence" value="ECO:0000318"/>
    <property type="project" value="GO_Central"/>
</dbReference>
<feature type="compositionally biased region" description="Basic and acidic residues" evidence="4">
    <location>
        <begin position="188"/>
        <end position="203"/>
    </location>
</feature>
<dbReference type="InParanoid" id="A0A3B3II35"/>
<feature type="region of interest" description="Disordered" evidence="4">
    <location>
        <begin position="274"/>
        <end position="338"/>
    </location>
</feature>
<feature type="compositionally biased region" description="Acidic residues" evidence="4">
    <location>
        <begin position="673"/>
        <end position="688"/>
    </location>
</feature>
<evidence type="ECO:0000256" key="3">
    <source>
        <dbReference type="SAM" id="Coils"/>
    </source>
</evidence>
<evidence type="ECO:0000256" key="2">
    <source>
        <dbReference type="ARBA" id="ARBA00023054"/>
    </source>
</evidence>
<dbReference type="InterPro" id="IPR019139">
    <property type="entry name" value="LRRFIP1/2"/>
</dbReference>
<dbReference type="Ensembl" id="ENSORLT00000029196.1">
    <property type="protein sequence ID" value="ENSORLP00000043586.1"/>
    <property type="gene ID" value="ENSORLG00000030005.1"/>
</dbReference>
<feature type="region of interest" description="Disordered" evidence="4">
    <location>
        <begin position="658"/>
        <end position="688"/>
    </location>
</feature>
<feature type="region of interest" description="Disordered" evidence="4">
    <location>
        <begin position="1"/>
        <end position="26"/>
    </location>
</feature>
<evidence type="ECO:0000313" key="6">
    <source>
        <dbReference type="Proteomes" id="UP000001038"/>
    </source>
</evidence>
<feature type="compositionally biased region" description="Basic and acidic residues" evidence="4">
    <location>
        <begin position="543"/>
        <end position="559"/>
    </location>
</feature>
<dbReference type="GeneTree" id="ENSGT00530000063564"/>
<dbReference type="AlphaFoldDB" id="A0A3B3II35"/>
<dbReference type="PANTHER" id="PTHR19212:SF5">
    <property type="entry name" value="LEUCINE-RICH REPEAT FLIGHTLESS-INTERACTING PROTEIN 1"/>
    <property type="match status" value="1"/>
</dbReference>
<dbReference type="PANTHER" id="PTHR19212">
    <property type="entry name" value="LEUCINE RICH REPEAT IN FLII INTERACTING PROTEIN"/>
    <property type="match status" value="1"/>
</dbReference>
<keyword evidence="2 3" id="KW-0175">Coiled coil</keyword>
<dbReference type="Bgee" id="ENSORLG00000030005">
    <property type="expression patterns" value="Expressed in brain and 6 other cell types or tissues"/>
</dbReference>
<dbReference type="STRING" id="8090.ENSORLP00000043586"/>
<evidence type="ECO:0000256" key="4">
    <source>
        <dbReference type="SAM" id="MobiDB-lite"/>
    </source>
</evidence>
<organism evidence="5 6">
    <name type="scientific">Oryzias latipes</name>
    <name type="common">Japanese rice fish</name>
    <name type="synonym">Japanese killifish</name>
    <dbReference type="NCBI Taxonomy" id="8090"/>
    <lineage>
        <taxon>Eukaryota</taxon>
        <taxon>Metazoa</taxon>
        <taxon>Chordata</taxon>
        <taxon>Craniata</taxon>
        <taxon>Vertebrata</taxon>
        <taxon>Euteleostomi</taxon>
        <taxon>Actinopterygii</taxon>
        <taxon>Neopterygii</taxon>
        <taxon>Teleostei</taxon>
        <taxon>Neoteleostei</taxon>
        <taxon>Acanthomorphata</taxon>
        <taxon>Ovalentaria</taxon>
        <taxon>Atherinomorphae</taxon>
        <taxon>Beloniformes</taxon>
        <taxon>Adrianichthyidae</taxon>
        <taxon>Oryziinae</taxon>
        <taxon>Oryzias</taxon>
    </lineage>
</organism>
<dbReference type="Pfam" id="PF09738">
    <property type="entry name" value="LRRFIP"/>
    <property type="match status" value="1"/>
</dbReference>
<dbReference type="GO" id="GO:0006357">
    <property type="term" value="P:regulation of transcription by RNA polymerase II"/>
    <property type="evidence" value="ECO:0000318"/>
    <property type="project" value="GO_Central"/>
</dbReference>
<name>A0A3B3II35_ORYLA</name>
<comment type="similarity">
    <text evidence="1">Belongs to the LRRFIP family.</text>
</comment>
<feature type="region of interest" description="Disordered" evidence="4">
    <location>
        <begin position="179"/>
        <end position="234"/>
    </location>
</feature>
<feature type="compositionally biased region" description="Polar residues" evidence="4">
    <location>
        <begin position="658"/>
        <end position="668"/>
    </location>
</feature>
<sequence length="688" mass="77473">EIRMKELERQQKEVEERTDRDFLDRGSRTASTLSAATLASLAGASSRRGSCDTSVSLETEASLREMKDSLVEAEERYRRAMVSNAQLHNDKTMLMYQVETLREELSDTEELLWEARRHRDDTSKELERERHSHSVLKLQFRDLEDMLRQTEDLLTVRRLICPSSRGSCLTFRNFYREKQRMGHKHQHRHEETKRQKNRREQNPIKRCPPGTDGHPPAKTLIKDPTVSADRNGSTEKVFKSRLVPPRPARDILLDHRATVLNLLAVEKKPSAEETTCSVGGLEQSCPLTGPEKEGLMTSSRKSSEEDAGSNMSSLTKEQEGTCDVGTQTPGNHLREWGPHGMDEDTVEEKVVPTRWPVGAEGSSFCKDHLGHPEVQCSETKLEPEGDGPPHSRGTRKNLKDWRIHEARANQILRGFFEHTTGQESDSMLVAVRNTFQGLVHRWTSVTNMTKVLSEVLISLHKWIIDLDNLMTTGVESDQGDAGPEEPMRRVSNLSAEGGLMHFRPNQLREDPAFVEVPLAGWSTAPRSVWSAPEMLQPYGSTDQEEKQTIREESEIKSSQEEDLGDHPAMSNSAASETESFTEDFVFVDSYFAEPLQPSFNPKPPLGQPRAEDGKLHVGQSSKVRRLIETTAEEIKAMAVPELVMVSLQEGRQLNGLSWLNVGSTQEQPSGDMDSCEEADEEQDPPPGE</sequence>
<reference evidence="5 6" key="1">
    <citation type="journal article" date="2007" name="Nature">
        <title>The medaka draft genome and insights into vertebrate genome evolution.</title>
        <authorList>
            <person name="Kasahara M."/>
            <person name="Naruse K."/>
            <person name="Sasaki S."/>
            <person name="Nakatani Y."/>
            <person name="Qu W."/>
            <person name="Ahsan B."/>
            <person name="Yamada T."/>
            <person name="Nagayasu Y."/>
            <person name="Doi K."/>
            <person name="Kasai Y."/>
            <person name="Jindo T."/>
            <person name="Kobayashi D."/>
            <person name="Shimada A."/>
            <person name="Toyoda A."/>
            <person name="Kuroki Y."/>
            <person name="Fujiyama A."/>
            <person name="Sasaki T."/>
            <person name="Shimizu A."/>
            <person name="Asakawa S."/>
            <person name="Shimizu N."/>
            <person name="Hashimoto S."/>
            <person name="Yang J."/>
            <person name="Lee Y."/>
            <person name="Matsushima K."/>
            <person name="Sugano S."/>
            <person name="Sakaizumi M."/>
            <person name="Narita T."/>
            <person name="Ohishi K."/>
            <person name="Haga S."/>
            <person name="Ohta F."/>
            <person name="Nomoto H."/>
            <person name="Nogata K."/>
            <person name="Morishita T."/>
            <person name="Endo T."/>
            <person name="Shin-I T."/>
            <person name="Takeda H."/>
            <person name="Morishita S."/>
            <person name="Kohara Y."/>
        </authorList>
    </citation>
    <scope>NUCLEOTIDE SEQUENCE [LARGE SCALE GENOMIC DNA]</scope>
    <source>
        <strain evidence="5 6">Hd-rR</strain>
    </source>
</reference>
<feature type="coiled-coil region" evidence="3">
    <location>
        <begin position="56"/>
        <end position="118"/>
    </location>
</feature>
<protein>
    <submittedName>
        <fullName evidence="5">Uncharacterized protein</fullName>
    </submittedName>
</protein>
<feature type="region of interest" description="Disordered" evidence="4">
    <location>
        <begin position="535"/>
        <end position="577"/>
    </location>
</feature>
<feature type="region of interest" description="Disordered" evidence="4">
    <location>
        <begin position="597"/>
        <end position="617"/>
    </location>
</feature>
<keyword evidence="6" id="KW-1185">Reference proteome</keyword>